<evidence type="ECO:0000259" key="2">
    <source>
        <dbReference type="Pfam" id="PF21112"/>
    </source>
</evidence>
<comment type="caution">
    <text evidence="3">The sequence shown here is derived from an EMBL/GenBank/DDBJ whole genome shotgun (WGS) entry which is preliminary data.</text>
</comment>
<dbReference type="InterPro" id="IPR048632">
    <property type="entry name" value="CsgH-like"/>
</dbReference>
<dbReference type="Gene3D" id="2.60.40.2420">
    <property type="match status" value="1"/>
</dbReference>
<feature type="domain" description="CsgH-like" evidence="2">
    <location>
        <begin position="38"/>
        <end position="125"/>
    </location>
</feature>
<sequence length="133" mass="13383">MTKLDKRTAAASAAFLAVIVASATAATAGKDGSNSGPLRCEIRDTRQGDAILLEPMVYADESINGTYKVSVSGGGRSGSANIRQEGAFDARPGDPVSLGQMSVEGNGAAYEVELKVTAGAASVSCVKQVSGAT</sequence>
<reference evidence="3 4" key="1">
    <citation type="submission" date="2022-12" db="EMBL/GenBank/DDBJ databases">
        <authorList>
            <person name="Muema E."/>
        </authorList>
    </citation>
    <scope>NUCLEOTIDE SEQUENCE [LARGE SCALE GENOMIC DNA]</scope>
    <source>
        <strain evidence="4">1330</strain>
    </source>
</reference>
<dbReference type="RefSeq" id="WP_337093550.1">
    <property type="nucleotide sequence ID" value="NZ_JAPYKO010000007.1"/>
</dbReference>
<dbReference type="InterPro" id="IPR047726">
    <property type="entry name" value="CsgH_dom"/>
</dbReference>
<dbReference type="Pfam" id="PF21112">
    <property type="entry name" value="CsgH"/>
    <property type="match status" value="1"/>
</dbReference>
<protein>
    <submittedName>
        <fullName evidence="3">Curli-like amyloid fiber formation chaperone CsgH</fullName>
    </submittedName>
</protein>
<feature type="chain" id="PRO_5045452419" evidence="1">
    <location>
        <begin position="26"/>
        <end position="133"/>
    </location>
</feature>
<evidence type="ECO:0000313" key="4">
    <source>
        <dbReference type="Proteomes" id="UP001366503"/>
    </source>
</evidence>
<dbReference type="NCBIfam" id="NF041112">
    <property type="entry name" value="chap_CsgH_alph"/>
    <property type="match status" value="1"/>
</dbReference>
<proteinExistence type="predicted"/>
<gene>
    <name evidence="3" type="primary">csgH</name>
    <name evidence="3" type="ORF">O7A05_13355</name>
</gene>
<evidence type="ECO:0000256" key="1">
    <source>
        <dbReference type="SAM" id="SignalP"/>
    </source>
</evidence>
<dbReference type="EMBL" id="JAPYKO010000007">
    <property type="protein sequence ID" value="MEI9403143.1"/>
    <property type="molecule type" value="Genomic_DNA"/>
</dbReference>
<feature type="signal peptide" evidence="1">
    <location>
        <begin position="1"/>
        <end position="25"/>
    </location>
</feature>
<dbReference type="InterPro" id="IPR053722">
    <property type="entry name" value="Curli_assembly_CsgC/AgfC"/>
</dbReference>
<evidence type="ECO:0000313" key="3">
    <source>
        <dbReference type="EMBL" id="MEI9403143.1"/>
    </source>
</evidence>
<name>A0ABU8KDR5_9HYPH</name>
<keyword evidence="4" id="KW-1185">Reference proteome</keyword>
<organism evidence="3 4">
    <name type="scientific">Mesorhizobium argentiipisi</name>
    <dbReference type="NCBI Taxonomy" id="3015175"/>
    <lineage>
        <taxon>Bacteria</taxon>
        <taxon>Pseudomonadati</taxon>
        <taxon>Pseudomonadota</taxon>
        <taxon>Alphaproteobacteria</taxon>
        <taxon>Hyphomicrobiales</taxon>
        <taxon>Phyllobacteriaceae</taxon>
        <taxon>Mesorhizobium</taxon>
    </lineage>
</organism>
<dbReference type="Proteomes" id="UP001366503">
    <property type="component" value="Unassembled WGS sequence"/>
</dbReference>
<keyword evidence="1" id="KW-0732">Signal</keyword>
<accession>A0ABU8KDR5</accession>